<dbReference type="AlphaFoldDB" id="A0A3N1CRF3"/>
<evidence type="ECO:0000256" key="1">
    <source>
        <dbReference type="SAM" id="MobiDB-lite"/>
    </source>
</evidence>
<evidence type="ECO:0000313" key="3">
    <source>
        <dbReference type="Proteomes" id="UP000272400"/>
    </source>
</evidence>
<keyword evidence="3" id="KW-1185">Reference proteome</keyword>
<proteinExistence type="predicted"/>
<comment type="caution">
    <text evidence="2">The sequence shown here is derived from an EMBL/GenBank/DDBJ whole genome shotgun (WGS) entry which is preliminary data.</text>
</comment>
<dbReference type="EMBL" id="RJKE01000001">
    <property type="protein sequence ID" value="ROO83889.1"/>
    <property type="molecule type" value="Genomic_DNA"/>
</dbReference>
<feature type="compositionally biased region" description="Low complexity" evidence="1">
    <location>
        <begin position="68"/>
        <end position="81"/>
    </location>
</feature>
<organism evidence="2 3">
    <name type="scientific">Actinocorallia herbida</name>
    <dbReference type="NCBI Taxonomy" id="58109"/>
    <lineage>
        <taxon>Bacteria</taxon>
        <taxon>Bacillati</taxon>
        <taxon>Actinomycetota</taxon>
        <taxon>Actinomycetes</taxon>
        <taxon>Streptosporangiales</taxon>
        <taxon>Thermomonosporaceae</taxon>
        <taxon>Actinocorallia</taxon>
    </lineage>
</organism>
<sequence>MVSGARVGLRSGAHAYGPRGSATSSAHPARGLSRRSPPRGPTRESTPGPPAEVPAPCGGRAVARPNSACRTPRTAAVARPAQSAPPSTGIAIPRRRRTCPLPETAALLASRQARATRSSPGPRPPGPADGADGRVPGPARRSPVRPTSPCPCRGRGRSRVCPAARVASRTAGAWSQTATPAASGLTRARPLRVAGAAVPSRCGGRVRDASRAASALVVACGRVCRVVPRARTVVGRARRSGRTLRGGRAAVACGWGGRGVLAGAGGRGLGLPRRSYLAWWSRGRRVWLGWLCRVGGRGWSRAGIAAAVASCAAGPWPSRVVGVAVLCRRARAGRCAGLVSEGECVRRGCREAGGCGSGRWAGLGLGGLGEVVVGGRGAVLGWGVGGRGVGPLFWSCRSGWSAGFAVRGSGGRGWGWG</sequence>
<accession>A0A3N1CRF3</accession>
<feature type="compositionally biased region" description="Low complexity" evidence="1">
    <location>
        <begin position="128"/>
        <end position="139"/>
    </location>
</feature>
<evidence type="ECO:0000313" key="2">
    <source>
        <dbReference type="EMBL" id="ROO83889.1"/>
    </source>
</evidence>
<name>A0A3N1CRF3_9ACTN</name>
<reference evidence="2 3" key="1">
    <citation type="submission" date="2018-11" db="EMBL/GenBank/DDBJ databases">
        <title>Sequencing the genomes of 1000 actinobacteria strains.</title>
        <authorList>
            <person name="Klenk H.-P."/>
        </authorList>
    </citation>
    <scope>NUCLEOTIDE SEQUENCE [LARGE SCALE GENOMIC DNA]</scope>
    <source>
        <strain evidence="2 3">DSM 44254</strain>
    </source>
</reference>
<feature type="region of interest" description="Disordered" evidence="1">
    <location>
        <begin position="1"/>
        <end position="96"/>
    </location>
</feature>
<protein>
    <submittedName>
        <fullName evidence="2">Uncharacterized protein</fullName>
    </submittedName>
</protein>
<gene>
    <name evidence="2" type="ORF">EDD29_1398</name>
</gene>
<feature type="region of interest" description="Disordered" evidence="1">
    <location>
        <begin position="110"/>
        <end position="157"/>
    </location>
</feature>
<dbReference type="Proteomes" id="UP000272400">
    <property type="component" value="Unassembled WGS sequence"/>
</dbReference>